<evidence type="ECO:0000313" key="1">
    <source>
        <dbReference type="EMBL" id="RLN25159.1"/>
    </source>
</evidence>
<proteinExistence type="predicted"/>
<dbReference type="EMBL" id="PQIB02000004">
    <property type="protein sequence ID" value="RLN25159.1"/>
    <property type="molecule type" value="Genomic_DNA"/>
</dbReference>
<reference evidence="2" key="1">
    <citation type="journal article" date="2019" name="Nat. Commun.">
        <title>The genome of broomcorn millet.</title>
        <authorList>
            <person name="Zou C."/>
            <person name="Miki D."/>
            <person name="Li D."/>
            <person name="Tang Q."/>
            <person name="Xiao L."/>
            <person name="Rajput S."/>
            <person name="Deng P."/>
            <person name="Jia W."/>
            <person name="Huang R."/>
            <person name="Zhang M."/>
            <person name="Sun Y."/>
            <person name="Hu J."/>
            <person name="Fu X."/>
            <person name="Schnable P.S."/>
            <person name="Li F."/>
            <person name="Zhang H."/>
            <person name="Feng B."/>
            <person name="Zhu X."/>
            <person name="Liu R."/>
            <person name="Schnable J.C."/>
            <person name="Zhu J.-K."/>
            <person name="Zhang H."/>
        </authorList>
    </citation>
    <scope>NUCLEOTIDE SEQUENCE [LARGE SCALE GENOMIC DNA]</scope>
</reference>
<organism evidence="1 2">
    <name type="scientific">Panicum miliaceum</name>
    <name type="common">Proso millet</name>
    <name type="synonym">Broomcorn millet</name>
    <dbReference type="NCBI Taxonomy" id="4540"/>
    <lineage>
        <taxon>Eukaryota</taxon>
        <taxon>Viridiplantae</taxon>
        <taxon>Streptophyta</taxon>
        <taxon>Embryophyta</taxon>
        <taxon>Tracheophyta</taxon>
        <taxon>Spermatophyta</taxon>
        <taxon>Magnoliopsida</taxon>
        <taxon>Liliopsida</taxon>
        <taxon>Poales</taxon>
        <taxon>Poaceae</taxon>
        <taxon>PACMAD clade</taxon>
        <taxon>Panicoideae</taxon>
        <taxon>Panicodae</taxon>
        <taxon>Paniceae</taxon>
        <taxon>Panicinae</taxon>
        <taxon>Panicum</taxon>
        <taxon>Panicum sect. Panicum</taxon>
    </lineage>
</organism>
<keyword evidence="2" id="KW-1185">Reference proteome</keyword>
<sequence>MTPSMLLLALAALYEHWASHVAGFMALYNVAFFFFANAGPNTTTRTRQALAPGTICSCWPAPTSWACC</sequence>
<dbReference type="AlphaFoldDB" id="A0A3L6SR15"/>
<gene>
    <name evidence="1" type="ORF">C2845_PM07G05120</name>
</gene>
<name>A0A3L6SR15_PANMI</name>
<evidence type="ECO:0000313" key="2">
    <source>
        <dbReference type="Proteomes" id="UP000275267"/>
    </source>
</evidence>
<comment type="caution">
    <text evidence="1">The sequence shown here is derived from an EMBL/GenBank/DDBJ whole genome shotgun (WGS) entry which is preliminary data.</text>
</comment>
<protein>
    <submittedName>
        <fullName evidence="1">Uncharacterized protein</fullName>
    </submittedName>
</protein>
<dbReference type="Proteomes" id="UP000275267">
    <property type="component" value="Unassembled WGS sequence"/>
</dbReference>
<accession>A0A3L6SR15</accession>